<protein>
    <submittedName>
        <fullName evidence="1">Uncharacterized protein</fullName>
    </submittedName>
</protein>
<dbReference type="AlphaFoldDB" id="A0A037ZIA9"/>
<dbReference type="OrthoDB" id="3218408at2"/>
<reference evidence="1 2" key="1">
    <citation type="submission" date="2014-03" db="EMBL/GenBank/DDBJ databases">
        <title>Draft Genome Sequence of Actibacterium mucosum KCTC 23349, a Marine Alphaproteobacterium with Complex Ionic Requirements Isolated from Mediterranean Seawater at Malvarrosa Beach, Valencia, Spain.</title>
        <authorList>
            <person name="Arahal D.R."/>
            <person name="Shao Z."/>
            <person name="Lai Q."/>
            <person name="Pujalte M.J."/>
        </authorList>
    </citation>
    <scope>NUCLEOTIDE SEQUENCE [LARGE SCALE GENOMIC DNA]</scope>
    <source>
        <strain evidence="1 2">KCTC 23349</strain>
    </source>
</reference>
<dbReference type="RefSeq" id="WP_161635631.1">
    <property type="nucleotide sequence ID" value="NZ_JFKE01000003.1"/>
</dbReference>
<evidence type="ECO:0000313" key="2">
    <source>
        <dbReference type="Proteomes" id="UP000026249"/>
    </source>
</evidence>
<gene>
    <name evidence="1" type="ORF">ACMU_08680</name>
</gene>
<keyword evidence="2" id="KW-1185">Reference proteome</keyword>
<evidence type="ECO:0000313" key="1">
    <source>
        <dbReference type="EMBL" id="KAJ55838.1"/>
    </source>
</evidence>
<name>A0A037ZIA9_9RHOB</name>
<organism evidence="1 2">
    <name type="scientific">Actibacterium mucosum KCTC 23349</name>
    <dbReference type="NCBI Taxonomy" id="1454373"/>
    <lineage>
        <taxon>Bacteria</taxon>
        <taxon>Pseudomonadati</taxon>
        <taxon>Pseudomonadota</taxon>
        <taxon>Alphaproteobacteria</taxon>
        <taxon>Rhodobacterales</taxon>
        <taxon>Roseobacteraceae</taxon>
        <taxon>Actibacterium</taxon>
    </lineage>
</organism>
<sequence>MANRLTSQDWITHGFEVLKAQGHEGLKADRMARALKVSRGSFYWHFADLDAFHLALIKGWSAAITEAQIADLATLPADAQLETLIARVLTNPQRLEAAIRRWAGADARVADAVAQVDTLRIGYLRELLQGHGLPPAAALSRAQFINWGYVGFALAPLPVDAATMARDLAAAFTTKDHAHAHRHPDP</sequence>
<dbReference type="SUPFAM" id="SSF46689">
    <property type="entry name" value="Homeodomain-like"/>
    <property type="match status" value="1"/>
</dbReference>
<comment type="caution">
    <text evidence="1">The sequence shown here is derived from an EMBL/GenBank/DDBJ whole genome shotgun (WGS) entry which is preliminary data.</text>
</comment>
<dbReference type="STRING" id="1454373.ACMU_08680"/>
<dbReference type="Proteomes" id="UP000026249">
    <property type="component" value="Unassembled WGS sequence"/>
</dbReference>
<dbReference type="EMBL" id="JFKE01000003">
    <property type="protein sequence ID" value="KAJ55838.1"/>
    <property type="molecule type" value="Genomic_DNA"/>
</dbReference>
<dbReference type="Gene3D" id="1.10.357.10">
    <property type="entry name" value="Tetracycline Repressor, domain 2"/>
    <property type="match status" value="1"/>
</dbReference>
<proteinExistence type="predicted"/>
<accession>A0A037ZIA9</accession>
<dbReference type="InterPro" id="IPR009057">
    <property type="entry name" value="Homeodomain-like_sf"/>
</dbReference>